<reference evidence="1 2" key="1">
    <citation type="submission" date="2015-12" db="EMBL/GenBank/DDBJ databases">
        <title>Bacillus cereus Group isolate.</title>
        <authorList>
            <person name="Kovac J."/>
        </authorList>
    </citation>
    <scope>NUCLEOTIDE SEQUENCE [LARGE SCALE GENOMIC DNA]</scope>
    <source>
        <strain evidence="1 2">FSL W8-0275</strain>
    </source>
</reference>
<dbReference type="Proteomes" id="UP000075591">
    <property type="component" value="Unassembled WGS sequence"/>
</dbReference>
<name>A0A150B6B1_BACCE</name>
<accession>A0A150B6B1</accession>
<gene>
    <name evidence="1" type="ORF">AT274_29330</name>
</gene>
<organism evidence="1 2">
    <name type="scientific">Bacillus cereus</name>
    <dbReference type="NCBI Taxonomy" id="1396"/>
    <lineage>
        <taxon>Bacteria</taxon>
        <taxon>Bacillati</taxon>
        <taxon>Bacillota</taxon>
        <taxon>Bacilli</taxon>
        <taxon>Bacillales</taxon>
        <taxon>Bacillaceae</taxon>
        <taxon>Bacillus</taxon>
        <taxon>Bacillus cereus group</taxon>
    </lineage>
</organism>
<dbReference type="RefSeq" id="WP_017561308.1">
    <property type="nucleotide sequence ID" value="NZ_JAAVIN010000001.1"/>
</dbReference>
<comment type="caution">
    <text evidence="1">The sequence shown here is derived from an EMBL/GenBank/DDBJ whole genome shotgun (WGS) entry which is preliminary data.</text>
</comment>
<protein>
    <submittedName>
        <fullName evidence="1">Uncharacterized protein</fullName>
    </submittedName>
</protein>
<sequence length="160" mass="18617">MIILEVQTYTKENLQEYIELFDDEELELSLVGEISDLVLKFDIEGARNILHALKSSPIQKGIEIILDESVNFKETCHVKKVKINFTNISEFELSNIVEDSLFYKDGIVFLSFYHEAIDATIFKLEECIEKHVFSPAEIIDLYYENREITLYGEFVHAGER</sequence>
<proteinExistence type="predicted"/>
<evidence type="ECO:0000313" key="2">
    <source>
        <dbReference type="Proteomes" id="UP000075591"/>
    </source>
</evidence>
<dbReference type="EMBL" id="LOMT01000035">
    <property type="protein sequence ID" value="KXY00986.1"/>
    <property type="molecule type" value="Genomic_DNA"/>
</dbReference>
<evidence type="ECO:0000313" key="1">
    <source>
        <dbReference type="EMBL" id="KXY00986.1"/>
    </source>
</evidence>
<dbReference type="PATRIC" id="fig|1396.432.peg.4367"/>
<dbReference type="AlphaFoldDB" id="A0A150B6B1"/>